<reference evidence="3" key="1">
    <citation type="submission" date="2017-04" db="EMBL/GenBank/DDBJ databases">
        <title>Function of individual gut microbiota members based on whole genome sequencing of pure cultures obtained from chicken caecum.</title>
        <authorList>
            <person name="Medvecky M."/>
            <person name="Cejkova D."/>
            <person name="Polansky O."/>
            <person name="Karasova D."/>
            <person name="Kubasova T."/>
            <person name="Cizek A."/>
            <person name="Rychlik I."/>
        </authorList>
    </citation>
    <scope>NUCLEOTIDE SEQUENCE [LARGE SCALE GENOMIC DNA]</scope>
    <source>
        <strain evidence="3">An144</strain>
    </source>
</reference>
<dbReference type="PANTHER" id="PTHR43279">
    <property type="entry name" value="CATECHOL-2,3-DIOXYGENASE"/>
    <property type="match status" value="1"/>
</dbReference>
<dbReference type="PANTHER" id="PTHR43279:SF1">
    <property type="entry name" value="CATECHOL-2,3-DIOXYGENASE"/>
    <property type="match status" value="1"/>
</dbReference>
<evidence type="ECO:0000259" key="1">
    <source>
        <dbReference type="PROSITE" id="PS51819"/>
    </source>
</evidence>
<gene>
    <name evidence="2" type="ORF">B5E88_02510</name>
</gene>
<organism evidence="2 3">
    <name type="scientific">Enterococcus cecorum</name>
    <dbReference type="NCBI Taxonomy" id="44008"/>
    <lineage>
        <taxon>Bacteria</taxon>
        <taxon>Bacillati</taxon>
        <taxon>Bacillota</taxon>
        <taxon>Bacilli</taxon>
        <taxon>Lactobacillales</taxon>
        <taxon>Enterococcaceae</taxon>
        <taxon>Enterococcus</taxon>
    </lineage>
</organism>
<dbReference type="InterPro" id="IPR029068">
    <property type="entry name" value="Glyas_Bleomycin-R_OHBP_Dase"/>
</dbReference>
<comment type="caution">
    <text evidence="2">The sequence shown here is derived from an EMBL/GenBank/DDBJ whole genome shotgun (WGS) entry which is preliminary data.</text>
</comment>
<dbReference type="Proteomes" id="UP000196074">
    <property type="component" value="Unassembled WGS sequence"/>
</dbReference>
<evidence type="ECO:0000313" key="2">
    <source>
        <dbReference type="EMBL" id="OUQ11348.1"/>
    </source>
</evidence>
<sequence length="277" mass="30886">MLQLGPVYLNVLDLPRLSQFYQEVVGLSVLSKTKAQIVLGIQADQCPLVILQQATKEDKQTAGLYHLAILVPTRLALSEVLHHLVQCGVALEGGADHGYSEALYFHDLEGNGIEIYRDKPQTQWDVRSDGRIIGVTEELAAQEIYDMISQAPEPFFLPQGTKMGHVHLAVGDALASSKRYQALLDMQEKHQYAKASWIAGGDYHHHLAFNQWQRRHAVHQDKQAGLSKIGFVSDQAAELLAIASRAPKLGFQIKHQTTRQLQLLDTDGIAIQIDYQH</sequence>
<dbReference type="Gene3D" id="3.10.180.10">
    <property type="entry name" value="2,3-Dihydroxybiphenyl 1,2-Dioxygenase, domain 1"/>
    <property type="match status" value="2"/>
</dbReference>
<protein>
    <submittedName>
        <fullName evidence="2">Glyoxalase</fullName>
    </submittedName>
</protein>
<dbReference type="Pfam" id="PF00903">
    <property type="entry name" value="Glyoxalase"/>
    <property type="match status" value="2"/>
</dbReference>
<dbReference type="InterPro" id="IPR004360">
    <property type="entry name" value="Glyas_Fos-R_dOase_dom"/>
</dbReference>
<accession>A0A1Y4R194</accession>
<feature type="domain" description="VOC" evidence="1">
    <location>
        <begin position="3"/>
        <end position="118"/>
    </location>
</feature>
<name>A0A1Y4R194_9ENTE</name>
<dbReference type="InterPro" id="IPR037523">
    <property type="entry name" value="VOC_core"/>
</dbReference>
<dbReference type="EMBL" id="NFLC01000003">
    <property type="protein sequence ID" value="OUQ11348.1"/>
    <property type="molecule type" value="Genomic_DNA"/>
</dbReference>
<evidence type="ECO:0000313" key="3">
    <source>
        <dbReference type="Proteomes" id="UP000196074"/>
    </source>
</evidence>
<dbReference type="SUPFAM" id="SSF54593">
    <property type="entry name" value="Glyoxalase/Bleomycin resistance protein/Dihydroxybiphenyl dioxygenase"/>
    <property type="match status" value="2"/>
</dbReference>
<dbReference type="AlphaFoldDB" id="A0A1Y4R194"/>
<proteinExistence type="predicted"/>
<dbReference type="RefSeq" id="WP_087213905.1">
    <property type="nucleotide sequence ID" value="NZ_CP144495.1"/>
</dbReference>
<dbReference type="PROSITE" id="PS51819">
    <property type="entry name" value="VOC"/>
    <property type="match status" value="1"/>
</dbReference>